<dbReference type="Proteomes" id="UP000821866">
    <property type="component" value="Chromosome 9"/>
</dbReference>
<name>A0A9J6D490_RHIMP</name>
<protein>
    <recommendedName>
        <fullName evidence="3">Tick transposon</fullName>
    </recommendedName>
</protein>
<proteinExistence type="predicted"/>
<dbReference type="PANTHER" id="PTHR33198:SF19">
    <property type="entry name" value="CCHC-TYPE DOMAIN-CONTAINING PROTEIN"/>
    <property type="match status" value="1"/>
</dbReference>
<reference evidence="1" key="2">
    <citation type="submission" date="2021-09" db="EMBL/GenBank/DDBJ databases">
        <authorList>
            <person name="Jia N."/>
            <person name="Wang J."/>
            <person name="Shi W."/>
            <person name="Du L."/>
            <person name="Sun Y."/>
            <person name="Zhan W."/>
            <person name="Jiang J."/>
            <person name="Wang Q."/>
            <person name="Zhang B."/>
            <person name="Ji P."/>
            <person name="Sakyi L.B."/>
            <person name="Cui X."/>
            <person name="Yuan T."/>
            <person name="Jiang B."/>
            <person name="Yang W."/>
            <person name="Lam T.T.-Y."/>
            <person name="Chang Q."/>
            <person name="Ding S."/>
            <person name="Wang X."/>
            <person name="Zhu J."/>
            <person name="Ruan X."/>
            <person name="Zhao L."/>
            <person name="Wei J."/>
            <person name="Que T."/>
            <person name="Du C."/>
            <person name="Cheng J."/>
            <person name="Dai P."/>
            <person name="Han X."/>
            <person name="Huang E."/>
            <person name="Gao Y."/>
            <person name="Liu J."/>
            <person name="Shao H."/>
            <person name="Ye R."/>
            <person name="Li L."/>
            <person name="Wei W."/>
            <person name="Wang X."/>
            <person name="Wang C."/>
            <person name="Huo Q."/>
            <person name="Li W."/>
            <person name="Guo W."/>
            <person name="Chen H."/>
            <person name="Chen S."/>
            <person name="Zhou L."/>
            <person name="Zhou L."/>
            <person name="Ni X."/>
            <person name="Tian J."/>
            <person name="Zhou Y."/>
            <person name="Sheng Y."/>
            <person name="Liu T."/>
            <person name="Pan Y."/>
            <person name="Xia L."/>
            <person name="Li J."/>
            <person name="Zhao F."/>
            <person name="Cao W."/>
        </authorList>
    </citation>
    <scope>NUCLEOTIDE SEQUENCE</scope>
    <source>
        <strain evidence="1">Rmic-2018</strain>
        <tissue evidence="1">Larvae</tissue>
    </source>
</reference>
<evidence type="ECO:0008006" key="3">
    <source>
        <dbReference type="Google" id="ProtNLM"/>
    </source>
</evidence>
<evidence type="ECO:0000313" key="1">
    <source>
        <dbReference type="EMBL" id="KAH8008663.1"/>
    </source>
</evidence>
<sequence>MEEGWLWQDGHRRSHQLVSPEERFFNSSWEHYVERIELCCAANKLSADADKTAALLSCCGEETYSLIATLVKPLRPPNADYVSIVEAVNNHINPKPSELSARHVFSKQVQHDGETVADYVTPLRKVAENSGFSDEQFSLDILHRDRSVLGVSNNIVQQRLLAEKTLERER</sequence>
<dbReference type="AlphaFoldDB" id="A0A9J6D490"/>
<gene>
    <name evidence="1" type="ORF">HPB51_000528</name>
</gene>
<organism evidence="1 2">
    <name type="scientific">Rhipicephalus microplus</name>
    <name type="common">Cattle tick</name>
    <name type="synonym">Boophilus microplus</name>
    <dbReference type="NCBI Taxonomy" id="6941"/>
    <lineage>
        <taxon>Eukaryota</taxon>
        <taxon>Metazoa</taxon>
        <taxon>Ecdysozoa</taxon>
        <taxon>Arthropoda</taxon>
        <taxon>Chelicerata</taxon>
        <taxon>Arachnida</taxon>
        <taxon>Acari</taxon>
        <taxon>Parasitiformes</taxon>
        <taxon>Ixodida</taxon>
        <taxon>Ixodoidea</taxon>
        <taxon>Ixodidae</taxon>
        <taxon>Rhipicephalinae</taxon>
        <taxon>Rhipicephalus</taxon>
        <taxon>Boophilus</taxon>
    </lineage>
</organism>
<comment type="caution">
    <text evidence="1">The sequence shown here is derived from an EMBL/GenBank/DDBJ whole genome shotgun (WGS) entry which is preliminary data.</text>
</comment>
<accession>A0A9J6D490</accession>
<dbReference type="VEuPathDB" id="VectorBase:LOC119182917"/>
<dbReference type="PANTHER" id="PTHR33198">
    <property type="entry name" value="ANK_REP_REGION DOMAIN-CONTAINING PROTEIN-RELATED"/>
    <property type="match status" value="1"/>
</dbReference>
<keyword evidence="2" id="KW-1185">Reference proteome</keyword>
<dbReference type="EMBL" id="JABSTU010000011">
    <property type="protein sequence ID" value="KAH8008663.1"/>
    <property type="molecule type" value="Genomic_DNA"/>
</dbReference>
<reference evidence="1" key="1">
    <citation type="journal article" date="2020" name="Cell">
        <title>Large-Scale Comparative Analyses of Tick Genomes Elucidate Their Genetic Diversity and Vector Capacities.</title>
        <authorList>
            <consortium name="Tick Genome and Microbiome Consortium (TIGMIC)"/>
            <person name="Jia N."/>
            <person name="Wang J."/>
            <person name="Shi W."/>
            <person name="Du L."/>
            <person name="Sun Y."/>
            <person name="Zhan W."/>
            <person name="Jiang J.F."/>
            <person name="Wang Q."/>
            <person name="Zhang B."/>
            <person name="Ji P."/>
            <person name="Bell-Sakyi L."/>
            <person name="Cui X.M."/>
            <person name="Yuan T.T."/>
            <person name="Jiang B.G."/>
            <person name="Yang W.F."/>
            <person name="Lam T.T."/>
            <person name="Chang Q.C."/>
            <person name="Ding S.J."/>
            <person name="Wang X.J."/>
            <person name="Zhu J.G."/>
            <person name="Ruan X.D."/>
            <person name="Zhao L."/>
            <person name="Wei J.T."/>
            <person name="Ye R.Z."/>
            <person name="Que T.C."/>
            <person name="Du C.H."/>
            <person name="Zhou Y.H."/>
            <person name="Cheng J.X."/>
            <person name="Dai P.F."/>
            <person name="Guo W.B."/>
            <person name="Han X.H."/>
            <person name="Huang E.J."/>
            <person name="Li L.F."/>
            <person name="Wei W."/>
            <person name="Gao Y.C."/>
            <person name="Liu J.Z."/>
            <person name="Shao H.Z."/>
            <person name="Wang X."/>
            <person name="Wang C.C."/>
            <person name="Yang T.C."/>
            <person name="Huo Q.B."/>
            <person name="Li W."/>
            <person name="Chen H.Y."/>
            <person name="Chen S.E."/>
            <person name="Zhou L.G."/>
            <person name="Ni X.B."/>
            <person name="Tian J.H."/>
            <person name="Sheng Y."/>
            <person name="Liu T."/>
            <person name="Pan Y.S."/>
            <person name="Xia L.Y."/>
            <person name="Li J."/>
            <person name="Zhao F."/>
            <person name="Cao W.C."/>
        </authorList>
    </citation>
    <scope>NUCLEOTIDE SEQUENCE</scope>
    <source>
        <strain evidence="1">Rmic-2018</strain>
    </source>
</reference>
<evidence type="ECO:0000313" key="2">
    <source>
        <dbReference type="Proteomes" id="UP000821866"/>
    </source>
</evidence>